<proteinExistence type="inferred from homology"/>
<dbReference type="SMART" id="SM01119">
    <property type="entry name" value="D-ser_dehydrat"/>
    <property type="match status" value="1"/>
</dbReference>
<dbReference type="InterPro" id="IPR001608">
    <property type="entry name" value="Ala_racemase_N"/>
</dbReference>
<sequence length="422" mass="44062">MTMAAVGRLGSLASPSPLGRLVSRLTRMVACISTLPSTGSLLSAAYTPSLLVSLPSLEANDRTMRERIAPSGVKLRPHAKAFKSSALARWLLARAGDETVGLCVQTVHEAEAMLSRGGVANLLLTNELYGPNARRLAELAAAHPTATVGVLVDSVRGVQALSDASVKAGAALAAYVEVDAGQNRCGVRRESEEVARVAREVRDAPALELGGLQVYHGGIQHVRSSASRRAAVEAGPARAARRAVELLHAEGLAPPVLTGGGTGTFMLDLSAGVLTEVQPGSYLFMDGDYGQNEDRLFEQSLFVHTTVISVDEATGKRVVDAGAKAMDLLCGAPTVARHHLGLGSTSTLDNLSEEIIANITYKNGGDEHGILGNVPPGALPAGSTLQLVPSHCDACVNLHSHLLGVRNGVVETIFPLDARGFY</sequence>
<dbReference type="GO" id="GO:0008721">
    <property type="term" value="F:D-serine ammonia-lyase activity"/>
    <property type="evidence" value="ECO:0007669"/>
    <property type="project" value="TreeGrafter"/>
</dbReference>
<evidence type="ECO:0000313" key="4">
    <source>
        <dbReference type="EMBL" id="KAL1512332.1"/>
    </source>
</evidence>
<gene>
    <name evidence="4" type="ORF">AB1Y20_005594</name>
</gene>
<dbReference type="PANTHER" id="PTHR28004:SF2">
    <property type="entry name" value="D-SERINE DEHYDRATASE"/>
    <property type="match status" value="1"/>
</dbReference>
<organism evidence="4 5">
    <name type="scientific">Prymnesium parvum</name>
    <name type="common">Toxic golden alga</name>
    <dbReference type="NCBI Taxonomy" id="97485"/>
    <lineage>
        <taxon>Eukaryota</taxon>
        <taxon>Haptista</taxon>
        <taxon>Haptophyta</taxon>
        <taxon>Prymnesiophyceae</taxon>
        <taxon>Prymnesiales</taxon>
        <taxon>Prymnesiaceae</taxon>
        <taxon>Prymnesium</taxon>
    </lineage>
</organism>
<dbReference type="PANTHER" id="PTHR28004">
    <property type="entry name" value="ZGC:162816-RELATED"/>
    <property type="match status" value="1"/>
</dbReference>
<dbReference type="InterPro" id="IPR026956">
    <property type="entry name" value="D-ser_dehydrat-like_dom"/>
</dbReference>
<dbReference type="InterPro" id="IPR029066">
    <property type="entry name" value="PLP-binding_barrel"/>
</dbReference>
<dbReference type="Proteomes" id="UP001515480">
    <property type="component" value="Unassembled WGS sequence"/>
</dbReference>
<evidence type="ECO:0000313" key="5">
    <source>
        <dbReference type="Proteomes" id="UP001515480"/>
    </source>
</evidence>
<name>A0AB34J7N7_PRYPA</name>
<comment type="similarity">
    <text evidence="1">Belongs to the DSD1 family.</text>
</comment>
<evidence type="ECO:0000256" key="1">
    <source>
        <dbReference type="ARBA" id="ARBA00005323"/>
    </source>
</evidence>
<dbReference type="InterPro" id="IPR042208">
    <property type="entry name" value="D-ser_dehydrat-like_sf"/>
</dbReference>
<keyword evidence="2" id="KW-0456">Lyase</keyword>
<dbReference type="Pfam" id="PF14031">
    <property type="entry name" value="D-ser_dehydrat"/>
    <property type="match status" value="1"/>
</dbReference>
<dbReference type="Pfam" id="PF01168">
    <property type="entry name" value="Ala_racemase_N"/>
    <property type="match status" value="1"/>
</dbReference>
<dbReference type="Gene3D" id="3.20.20.10">
    <property type="entry name" value="Alanine racemase"/>
    <property type="match status" value="1"/>
</dbReference>
<feature type="domain" description="D-serine dehydratase-like" evidence="3">
    <location>
        <begin position="300"/>
        <end position="406"/>
    </location>
</feature>
<dbReference type="GO" id="GO:0036088">
    <property type="term" value="P:D-serine catabolic process"/>
    <property type="evidence" value="ECO:0007669"/>
    <property type="project" value="TreeGrafter"/>
</dbReference>
<reference evidence="4 5" key="1">
    <citation type="journal article" date="2024" name="Science">
        <title>Giant polyketide synthase enzymes in the biosynthesis of giant marine polyether toxins.</title>
        <authorList>
            <person name="Fallon T.R."/>
            <person name="Shende V.V."/>
            <person name="Wierzbicki I.H."/>
            <person name="Pendleton A.L."/>
            <person name="Watervoot N.F."/>
            <person name="Auber R.P."/>
            <person name="Gonzalez D.J."/>
            <person name="Wisecaver J.H."/>
            <person name="Moore B.S."/>
        </authorList>
    </citation>
    <scope>NUCLEOTIDE SEQUENCE [LARGE SCALE GENOMIC DNA]</scope>
    <source>
        <strain evidence="4 5">12B1</strain>
    </source>
</reference>
<dbReference type="Gene3D" id="2.40.37.20">
    <property type="entry name" value="D-serine dehydratase-like domain"/>
    <property type="match status" value="1"/>
</dbReference>
<protein>
    <recommendedName>
        <fullName evidence="3">D-serine dehydratase-like domain-containing protein</fullName>
    </recommendedName>
</protein>
<dbReference type="InterPro" id="IPR051466">
    <property type="entry name" value="D-amino_acid_metab_enzyme"/>
</dbReference>
<comment type="caution">
    <text evidence="4">The sequence shown here is derived from an EMBL/GenBank/DDBJ whole genome shotgun (WGS) entry which is preliminary data.</text>
</comment>
<dbReference type="EMBL" id="JBGBPQ010000013">
    <property type="protein sequence ID" value="KAL1512332.1"/>
    <property type="molecule type" value="Genomic_DNA"/>
</dbReference>
<dbReference type="SUPFAM" id="SSF51419">
    <property type="entry name" value="PLP-binding barrel"/>
    <property type="match status" value="1"/>
</dbReference>
<dbReference type="AlphaFoldDB" id="A0AB34J7N7"/>
<evidence type="ECO:0000256" key="2">
    <source>
        <dbReference type="ARBA" id="ARBA00023239"/>
    </source>
</evidence>
<keyword evidence="5" id="KW-1185">Reference proteome</keyword>
<accession>A0AB34J7N7</accession>
<evidence type="ECO:0000259" key="3">
    <source>
        <dbReference type="SMART" id="SM01119"/>
    </source>
</evidence>